<organism evidence="2">
    <name type="scientific">Amorphochlora amoebiformis</name>
    <dbReference type="NCBI Taxonomy" id="1561963"/>
    <lineage>
        <taxon>Eukaryota</taxon>
        <taxon>Sar</taxon>
        <taxon>Rhizaria</taxon>
        <taxon>Cercozoa</taxon>
        <taxon>Chlorarachniophyceae</taxon>
        <taxon>Amorphochlora</taxon>
    </lineage>
</organism>
<feature type="compositionally biased region" description="Pro residues" evidence="1">
    <location>
        <begin position="98"/>
        <end position="109"/>
    </location>
</feature>
<evidence type="ECO:0000256" key="1">
    <source>
        <dbReference type="SAM" id="MobiDB-lite"/>
    </source>
</evidence>
<feature type="region of interest" description="Disordered" evidence="1">
    <location>
        <begin position="27"/>
        <end position="71"/>
    </location>
</feature>
<dbReference type="EMBL" id="HBEM01027216">
    <property type="protein sequence ID" value="CAD8459582.1"/>
    <property type="molecule type" value="Transcribed_RNA"/>
</dbReference>
<feature type="compositionally biased region" description="Polar residues" evidence="1">
    <location>
        <begin position="112"/>
        <end position="124"/>
    </location>
</feature>
<accession>A0A7S0DPE5</accession>
<reference evidence="2" key="1">
    <citation type="submission" date="2021-01" db="EMBL/GenBank/DDBJ databases">
        <authorList>
            <person name="Corre E."/>
            <person name="Pelletier E."/>
            <person name="Niang G."/>
            <person name="Scheremetjew M."/>
            <person name="Finn R."/>
            <person name="Kale V."/>
            <person name="Holt S."/>
            <person name="Cochrane G."/>
            <person name="Meng A."/>
            <person name="Brown T."/>
            <person name="Cohen L."/>
        </authorList>
    </citation>
    <scope>NUCLEOTIDE SEQUENCE</scope>
    <source>
        <strain evidence="2">CCMP2058</strain>
    </source>
</reference>
<name>A0A7S0DPE5_9EUKA</name>
<evidence type="ECO:0000313" key="2">
    <source>
        <dbReference type="EMBL" id="CAD8459582.1"/>
    </source>
</evidence>
<proteinExistence type="predicted"/>
<gene>
    <name evidence="2" type="ORF">LAMO00422_LOCUS18535</name>
</gene>
<dbReference type="AlphaFoldDB" id="A0A7S0DPE5"/>
<feature type="region of interest" description="Disordered" evidence="1">
    <location>
        <begin position="98"/>
        <end position="202"/>
    </location>
</feature>
<feature type="compositionally biased region" description="Basic and acidic residues" evidence="1">
    <location>
        <begin position="135"/>
        <end position="156"/>
    </location>
</feature>
<feature type="compositionally biased region" description="Basic and acidic residues" evidence="1">
    <location>
        <begin position="30"/>
        <end position="44"/>
    </location>
</feature>
<sequence>MYVLNLVLAGMTVVPWVDHMSTMSVSRSSASEHGEEDHPTKQDPKIPPASLFPSDTCTEQDCPPRVPKTPQERKIYKTSLMNLASSIESIAMTPKPLPFPAKNPLPQFPSRPVTTGRSMSSVQPGSECDSGGRISELKTREKGEGGNKRWEGKTDSWDISSSSDSDPHGRPDPVDDIDLTTPSQQELKPIQGNWGQEPSRKRTRQSYANGYLAVRIEGRIVKGSLPNEISAIYKDRRTNELWWRGYRLKPKNIRQFSVLWERRRKSKKSGKKKVRDVCEWHKLLPTQWNNLLDRLSPPDGVKRMRDTIANASSLDPERPLEKMPKVNLSEVRSNPRLRLTNVLLDEMQRTVYGNVNRSGQLLEPEFVGNADGGRREEDSAILELSRRVIRHAHEKEKADPMYYDDESDY</sequence>
<protein>
    <submittedName>
        <fullName evidence="2">Uncharacterized protein</fullName>
    </submittedName>
</protein>